<dbReference type="SMART" id="SM00382">
    <property type="entry name" value="AAA"/>
    <property type="match status" value="1"/>
</dbReference>
<evidence type="ECO:0000256" key="2">
    <source>
        <dbReference type="ARBA" id="ARBA00022741"/>
    </source>
</evidence>
<dbReference type="SUPFAM" id="SSF52540">
    <property type="entry name" value="P-loop containing nucleoside triphosphate hydrolases"/>
    <property type="match status" value="1"/>
</dbReference>
<evidence type="ECO:0000256" key="3">
    <source>
        <dbReference type="ARBA" id="ARBA00022840"/>
    </source>
</evidence>
<evidence type="ECO:0000259" key="4">
    <source>
        <dbReference type="PROSITE" id="PS50893"/>
    </source>
</evidence>
<keyword evidence="2" id="KW-0547">Nucleotide-binding</keyword>
<feature type="domain" description="ABC transporter" evidence="4">
    <location>
        <begin position="6"/>
        <end position="254"/>
    </location>
</feature>
<dbReference type="PANTHER" id="PTHR45772:SF7">
    <property type="entry name" value="AMINO ACID ABC TRANSPORTER ATP-BINDING PROTEIN"/>
    <property type="match status" value="1"/>
</dbReference>
<proteinExistence type="predicted"/>
<dbReference type="InterPro" id="IPR032823">
    <property type="entry name" value="BCA_ABC_TP_C"/>
</dbReference>
<comment type="caution">
    <text evidence="5">The sequence shown here is derived from an EMBL/GenBank/DDBJ whole genome shotgun (WGS) entry which is preliminary data.</text>
</comment>
<name>A0ABU1F9M3_9RHOB</name>
<protein>
    <submittedName>
        <fullName evidence="5">ABC transporter ATP-binding protein</fullName>
    </submittedName>
</protein>
<accession>A0ABU1F9M3</accession>
<keyword evidence="3 5" id="KW-0067">ATP-binding</keyword>
<dbReference type="PANTHER" id="PTHR45772">
    <property type="entry name" value="CONSERVED COMPONENT OF ABC TRANSPORTER FOR NATURAL AMINO ACIDS-RELATED"/>
    <property type="match status" value="1"/>
</dbReference>
<keyword evidence="6" id="KW-1185">Reference proteome</keyword>
<evidence type="ECO:0000256" key="1">
    <source>
        <dbReference type="ARBA" id="ARBA00022448"/>
    </source>
</evidence>
<dbReference type="PROSITE" id="PS50893">
    <property type="entry name" value="ABC_TRANSPORTER_2"/>
    <property type="match status" value="1"/>
</dbReference>
<dbReference type="RefSeq" id="WP_310457799.1">
    <property type="nucleotide sequence ID" value="NZ_JAVKPH010000014.1"/>
</dbReference>
<dbReference type="GO" id="GO:0005524">
    <property type="term" value="F:ATP binding"/>
    <property type="evidence" value="ECO:0007669"/>
    <property type="project" value="UniProtKB-KW"/>
</dbReference>
<dbReference type="Gene3D" id="3.40.50.300">
    <property type="entry name" value="P-loop containing nucleotide triphosphate hydrolases"/>
    <property type="match status" value="1"/>
</dbReference>
<dbReference type="InterPro" id="IPR003439">
    <property type="entry name" value="ABC_transporter-like_ATP-bd"/>
</dbReference>
<evidence type="ECO:0000313" key="6">
    <source>
        <dbReference type="Proteomes" id="UP001247754"/>
    </source>
</evidence>
<dbReference type="Proteomes" id="UP001247754">
    <property type="component" value="Unassembled WGS sequence"/>
</dbReference>
<gene>
    <name evidence="5" type="ORF">RGD00_13165</name>
</gene>
<dbReference type="CDD" id="cd03219">
    <property type="entry name" value="ABC_Mj1267_LivG_branched"/>
    <property type="match status" value="1"/>
</dbReference>
<dbReference type="Pfam" id="PF00005">
    <property type="entry name" value="ABC_tran"/>
    <property type="match status" value="1"/>
</dbReference>
<evidence type="ECO:0000313" key="5">
    <source>
        <dbReference type="EMBL" id="MDR5653561.1"/>
    </source>
</evidence>
<organism evidence="5 6">
    <name type="scientific">Ruixingdingia sedimenti</name>
    <dbReference type="NCBI Taxonomy" id="3073604"/>
    <lineage>
        <taxon>Bacteria</taxon>
        <taxon>Pseudomonadati</taxon>
        <taxon>Pseudomonadota</taxon>
        <taxon>Alphaproteobacteria</taxon>
        <taxon>Rhodobacterales</taxon>
        <taxon>Paracoccaceae</taxon>
        <taxon>Ruixingdingia</taxon>
    </lineage>
</organism>
<dbReference type="InterPro" id="IPR003593">
    <property type="entry name" value="AAA+_ATPase"/>
</dbReference>
<dbReference type="InterPro" id="IPR051120">
    <property type="entry name" value="ABC_AA/LPS_Transport"/>
</dbReference>
<dbReference type="EMBL" id="JAVKPH010000014">
    <property type="protein sequence ID" value="MDR5653561.1"/>
    <property type="molecule type" value="Genomic_DNA"/>
</dbReference>
<dbReference type="Pfam" id="PF12399">
    <property type="entry name" value="BCA_ABC_TP_C"/>
    <property type="match status" value="1"/>
</dbReference>
<reference evidence="5 6" key="1">
    <citation type="submission" date="2023-09" db="EMBL/GenBank/DDBJ databases">
        <title>Xinfangfangia sedmenti sp. nov., isolated the sedment.</title>
        <authorList>
            <person name="Xu L."/>
        </authorList>
    </citation>
    <scope>NUCLEOTIDE SEQUENCE [LARGE SCALE GENOMIC DNA]</scope>
    <source>
        <strain evidence="5 6">LG-4</strain>
    </source>
</reference>
<sequence>MSDLILDARGIVRRFGGVVAVDGADLSVRKGEIAGLIGPNGSGKSTMVNLVTGELAPHAGSFTFDGQDITRLGPGERTRRGMARSFQMLRLFRSLSVEDNLVLASHFRMQTGTLANVLRSPAAMAEERALRARARELLGWFDLADFAGRPVSAMSIGQQRMVELARGILAQPRLFVLDEPAAGLSPVNVDRLIAIIRRMRDEFGMSILLVEHDMRVVRELCDQVTVLDAGRVIAAGVPEAVVNDLAVVEAYIGSGWKRRAKA</sequence>
<keyword evidence="1" id="KW-0813">Transport</keyword>
<dbReference type="InterPro" id="IPR027417">
    <property type="entry name" value="P-loop_NTPase"/>
</dbReference>